<dbReference type="EMBL" id="DF196790">
    <property type="protein sequence ID" value="GAC77086.1"/>
    <property type="molecule type" value="Genomic_DNA"/>
</dbReference>
<dbReference type="STRING" id="1151754.M9LSR5"/>
<evidence type="ECO:0000256" key="1">
    <source>
        <dbReference type="SAM" id="MobiDB-lite"/>
    </source>
</evidence>
<reference evidence="3" key="1">
    <citation type="journal article" date="2013" name="Genome Announc.">
        <title>Genome sequence of the basidiomycetous yeast Pseudozyma antarctica T-34, a producer of the glycolipid biosurfactants mannosylerythritol lipids.</title>
        <authorList>
            <person name="Morita T."/>
            <person name="Koike H."/>
            <person name="Koyama Y."/>
            <person name="Hagiwara H."/>
            <person name="Ito E."/>
            <person name="Fukuoka T."/>
            <person name="Imura T."/>
            <person name="Machida M."/>
            <person name="Kitamoto D."/>
        </authorList>
    </citation>
    <scope>NUCLEOTIDE SEQUENCE [LARGE SCALE GENOMIC DNA]</scope>
    <source>
        <strain evidence="3">T-34</strain>
    </source>
</reference>
<accession>M9LSR5</accession>
<evidence type="ECO:0000313" key="3">
    <source>
        <dbReference type="Proteomes" id="UP000011976"/>
    </source>
</evidence>
<protein>
    <submittedName>
        <fullName evidence="2">Protein required for meiosis</fullName>
    </submittedName>
</protein>
<dbReference type="GO" id="GO:0038203">
    <property type="term" value="P:TORC2 signaling"/>
    <property type="evidence" value="ECO:0007669"/>
    <property type="project" value="TreeGrafter"/>
</dbReference>
<dbReference type="AlphaFoldDB" id="M9LSR5"/>
<dbReference type="PANTHER" id="PTHR13298">
    <property type="entry name" value="CYTOSOLIC REGULATOR PIANISSIMO"/>
    <property type="match status" value="1"/>
</dbReference>
<proteinExistence type="predicted"/>
<dbReference type="InterPro" id="IPR028268">
    <property type="entry name" value="Pianissimo_fam"/>
</dbReference>
<feature type="region of interest" description="Disordered" evidence="1">
    <location>
        <begin position="120"/>
        <end position="233"/>
    </location>
</feature>
<evidence type="ECO:0000313" key="2">
    <source>
        <dbReference type="EMBL" id="GAC77086.1"/>
    </source>
</evidence>
<feature type="compositionally biased region" description="Acidic residues" evidence="1">
    <location>
        <begin position="191"/>
        <end position="200"/>
    </location>
</feature>
<dbReference type="Proteomes" id="UP000011976">
    <property type="component" value="Unassembled WGS sequence"/>
</dbReference>
<sequence length="259" mass="28417">MGLCIPDNVDRLVSLAPWRVEQVADLAYLDFDEPQTVVENKIITSIANLGNSILAANASRSLSRLKAKHARAFQDMAVLARAVELMDHFHFRVAVRRYVWELFDVSLDEQVVHAIQTSRHQLVEAKRARTTQQSQQDRRNSRAEPLDAHHGEAHRETHGEADGWDSGSGSNGAGESDEAEDEVGLSSNMSSDDEASDTSQDEAKLADNASSRPLARAGARRPSMRSSTLKGHWTRTELAPAKVVATPVKKVLGFGVESV</sequence>
<dbReference type="GO" id="GO:0031932">
    <property type="term" value="C:TORC2 complex"/>
    <property type="evidence" value="ECO:0007669"/>
    <property type="project" value="InterPro"/>
</dbReference>
<organism evidence="2 3">
    <name type="scientific">Pseudozyma antarctica (strain T-34)</name>
    <name type="common">Yeast</name>
    <name type="synonym">Candida antarctica</name>
    <dbReference type="NCBI Taxonomy" id="1151754"/>
    <lineage>
        <taxon>Eukaryota</taxon>
        <taxon>Fungi</taxon>
        <taxon>Dikarya</taxon>
        <taxon>Basidiomycota</taxon>
        <taxon>Ustilaginomycotina</taxon>
        <taxon>Ustilaginomycetes</taxon>
        <taxon>Ustilaginales</taxon>
        <taxon>Ustilaginaceae</taxon>
        <taxon>Moesziomyces</taxon>
    </lineage>
</organism>
<name>M9LSR5_PSEA3</name>
<dbReference type="PANTHER" id="PTHR13298:SF11">
    <property type="entry name" value="RAPAMYCIN-INSENSITIVE COMPANION OF MTOR"/>
    <property type="match status" value="1"/>
</dbReference>
<feature type="compositionally biased region" description="Basic and acidic residues" evidence="1">
    <location>
        <begin position="136"/>
        <end position="161"/>
    </location>
</feature>
<gene>
    <name evidence="2" type="ORF">PANT_24c00041</name>
</gene>